<gene>
    <name evidence="4" type="ORF">PXH66_09675</name>
</gene>
<evidence type="ECO:0000256" key="1">
    <source>
        <dbReference type="ARBA" id="ARBA00022481"/>
    </source>
</evidence>
<proteinExistence type="predicted"/>
<accession>A0AAF0CS67</accession>
<keyword evidence="5" id="KW-1185">Reference proteome</keyword>
<dbReference type="GO" id="GO:0015628">
    <property type="term" value="P:protein secretion by the type II secretion system"/>
    <property type="evidence" value="ECO:0007669"/>
    <property type="project" value="InterPro"/>
</dbReference>
<name>A0AAF0CS67_9BACT</name>
<dbReference type="EMBL" id="CP119075">
    <property type="protein sequence ID" value="WED67119.1"/>
    <property type="molecule type" value="Genomic_DNA"/>
</dbReference>
<dbReference type="InterPro" id="IPR045584">
    <property type="entry name" value="Pilin-like"/>
</dbReference>
<sequence length="184" mass="19875">MILPPHPFRVVRVFRGSSLRSGFTLIELLVVITIIAVLAAITLGISRGASERAATDRARAELAVLSTALEEYRRVFHDYPQQAGGAVLLAALAGRAGPTGSPLQRAPLVALEGFTLENHNPFLAGNVLLDPWNQPYVYSPYLAGPRRGFRLYSVGPDGNDHPPTSTGMIDYDAAANLDNVYAHR</sequence>
<dbReference type="NCBIfam" id="TIGR02532">
    <property type="entry name" value="IV_pilin_GFxxxE"/>
    <property type="match status" value="1"/>
</dbReference>
<dbReference type="InterPro" id="IPR012902">
    <property type="entry name" value="N_methyl_site"/>
</dbReference>
<dbReference type="PANTHER" id="PTHR30093">
    <property type="entry name" value="GENERAL SECRETION PATHWAY PROTEIN G"/>
    <property type="match status" value="1"/>
</dbReference>
<dbReference type="AlphaFoldDB" id="A0AAF0CS67"/>
<evidence type="ECO:0000313" key="4">
    <source>
        <dbReference type="EMBL" id="WED67119.1"/>
    </source>
</evidence>
<keyword evidence="1" id="KW-0488">Methylation</keyword>
<keyword evidence="2" id="KW-1133">Transmembrane helix</keyword>
<reference evidence="4" key="1">
    <citation type="submission" date="2023-03" db="EMBL/GenBank/DDBJ databases">
        <title>Lomoglobus Profundus gen. nov., sp. nov., a novel member of the phylum Verrucomicrobia, isolated from deep-marine sediment of South China Sea.</title>
        <authorList>
            <person name="Ahmad T."/>
            <person name="Ishaq S.E."/>
            <person name="Wang F."/>
        </authorList>
    </citation>
    <scope>NUCLEOTIDE SEQUENCE</scope>
    <source>
        <strain evidence="4">LMO-M01</strain>
    </source>
</reference>
<keyword evidence="2" id="KW-0472">Membrane</keyword>
<dbReference type="InterPro" id="IPR013545">
    <property type="entry name" value="T2SS_protein-GspG_C"/>
</dbReference>
<feature type="domain" description="Type II secretion system protein GspG C-terminal" evidence="3">
    <location>
        <begin position="49"/>
        <end position="160"/>
    </location>
</feature>
<organism evidence="4 5">
    <name type="scientific">Synoicihabitans lomoniglobus</name>
    <dbReference type="NCBI Taxonomy" id="2909285"/>
    <lineage>
        <taxon>Bacteria</taxon>
        <taxon>Pseudomonadati</taxon>
        <taxon>Verrucomicrobiota</taxon>
        <taxon>Opitutia</taxon>
        <taxon>Opitutales</taxon>
        <taxon>Opitutaceae</taxon>
        <taxon>Synoicihabitans</taxon>
    </lineage>
</organism>
<dbReference type="Gene3D" id="3.30.700.10">
    <property type="entry name" value="Glycoprotein, Type 4 Pilin"/>
    <property type="match status" value="1"/>
</dbReference>
<dbReference type="RefSeq" id="WP_330931382.1">
    <property type="nucleotide sequence ID" value="NZ_CP119075.1"/>
</dbReference>
<dbReference type="KEGG" id="slom:PXH66_09675"/>
<keyword evidence="2" id="KW-0812">Transmembrane</keyword>
<dbReference type="PRINTS" id="PR00813">
    <property type="entry name" value="BCTERIALGSPG"/>
</dbReference>
<protein>
    <submittedName>
        <fullName evidence="4">Type II secretion system protein GspG</fullName>
    </submittedName>
</protein>
<dbReference type="InterPro" id="IPR000983">
    <property type="entry name" value="Bac_GSPG_pilin"/>
</dbReference>
<evidence type="ECO:0000256" key="2">
    <source>
        <dbReference type="SAM" id="Phobius"/>
    </source>
</evidence>
<evidence type="ECO:0000259" key="3">
    <source>
        <dbReference type="Pfam" id="PF08334"/>
    </source>
</evidence>
<feature type="transmembrane region" description="Helical" evidence="2">
    <location>
        <begin position="23"/>
        <end position="45"/>
    </location>
</feature>
<dbReference type="GO" id="GO:0015627">
    <property type="term" value="C:type II protein secretion system complex"/>
    <property type="evidence" value="ECO:0007669"/>
    <property type="project" value="InterPro"/>
</dbReference>
<dbReference type="SUPFAM" id="SSF54523">
    <property type="entry name" value="Pili subunits"/>
    <property type="match status" value="1"/>
</dbReference>
<dbReference type="Pfam" id="PF07963">
    <property type="entry name" value="N_methyl"/>
    <property type="match status" value="1"/>
</dbReference>
<dbReference type="Pfam" id="PF08334">
    <property type="entry name" value="T2SSG"/>
    <property type="match status" value="1"/>
</dbReference>
<dbReference type="Proteomes" id="UP001218638">
    <property type="component" value="Chromosome"/>
</dbReference>
<evidence type="ECO:0000313" key="5">
    <source>
        <dbReference type="Proteomes" id="UP001218638"/>
    </source>
</evidence>
<dbReference type="PROSITE" id="PS00409">
    <property type="entry name" value="PROKAR_NTER_METHYL"/>
    <property type="match status" value="1"/>
</dbReference>